<evidence type="ECO:0000259" key="3">
    <source>
        <dbReference type="Pfam" id="PF00501"/>
    </source>
</evidence>
<dbReference type="PROSITE" id="PS00455">
    <property type="entry name" value="AMP_BINDING"/>
    <property type="match status" value="1"/>
</dbReference>
<organism evidence="5 6">
    <name type="scientific">Amycolatopsis taiwanensis</name>
    <dbReference type="NCBI Taxonomy" id="342230"/>
    <lineage>
        <taxon>Bacteria</taxon>
        <taxon>Bacillati</taxon>
        <taxon>Actinomycetota</taxon>
        <taxon>Actinomycetes</taxon>
        <taxon>Pseudonocardiales</taxon>
        <taxon>Pseudonocardiaceae</taxon>
        <taxon>Amycolatopsis</taxon>
    </lineage>
</organism>
<dbReference type="AlphaFoldDB" id="A0A9W6VGB5"/>
<evidence type="ECO:0000313" key="5">
    <source>
        <dbReference type="EMBL" id="GLY70598.1"/>
    </source>
</evidence>
<dbReference type="InterPro" id="IPR045851">
    <property type="entry name" value="AMP-bd_C_sf"/>
</dbReference>
<dbReference type="PANTHER" id="PTHR43767:SF11">
    <property type="entry name" value="MEDIUM-CHAIN-FATTY-ACID--COA LIGASE"/>
    <property type="match status" value="1"/>
</dbReference>
<proteinExistence type="inferred from homology"/>
<gene>
    <name evidence="5" type="ORF">Atai01_72170</name>
</gene>
<evidence type="ECO:0000256" key="1">
    <source>
        <dbReference type="ARBA" id="ARBA00006432"/>
    </source>
</evidence>
<accession>A0A9W6VGB5</accession>
<dbReference type="SUPFAM" id="SSF56801">
    <property type="entry name" value="Acetyl-CoA synthetase-like"/>
    <property type="match status" value="1"/>
</dbReference>
<dbReference type="RefSeq" id="WP_027945824.1">
    <property type="nucleotide sequence ID" value="NZ_BSTI01000024.1"/>
</dbReference>
<evidence type="ECO:0000259" key="4">
    <source>
        <dbReference type="Pfam" id="PF13193"/>
    </source>
</evidence>
<dbReference type="InterPro" id="IPR000873">
    <property type="entry name" value="AMP-dep_synth/lig_dom"/>
</dbReference>
<comment type="similarity">
    <text evidence="1">Belongs to the ATP-dependent AMP-binding enzyme family.</text>
</comment>
<dbReference type="InterPro" id="IPR025110">
    <property type="entry name" value="AMP-bd_C"/>
</dbReference>
<feature type="domain" description="AMP-binding enzyme C-terminal" evidence="4">
    <location>
        <begin position="419"/>
        <end position="493"/>
    </location>
</feature>
<dbReference type="Gene3D" id="3.30.300.30">
    <property type="match status" value="1"/>
</dbReference>
<dbReference type="InterPro" id="IPR020845">
    <property type="entry name" value="AMP-binding_CS"/>
</dbReference>
<comment type="caution">
    <text evidence="5">The sequence shown here is derived from an EMBL/GenBank/DDBJ whole genome shotgun (WGS) entry which is preliminary data.</text>
</comment>
<sequence length="515" mass="54782">MTVPLTLEHLLWRMEHVHSGSEVVAAGARVRFPDLAHAIRRLSAGLDERFGIGRGDTVGVLAFNTLEHLELMYAVPILGATLSSLNVRLSCEMLIAQARRDGLRLLVVDEEVLTHRSIGPAARAAVEELAHDGLRIVKASALENIAQTTAEASEKTRGTAAVTPREDAPAFLFHTSGTTGVPKSYRVTHRDVVLHALSQSSADASGLRAGDRVLPLVPFCHVNGWGLPFTAALTGAALVLPGGDLAPQRVTQLLTVERVTVAAAVPTVWFDVCRHVSEHSLAAPLALREVLTGGSVVPRSVVDLVHDVLGASVATAWGMTETLAVSTYERDDPSSRAGRFIPLVEGRIVGADGSPGPAGENGTLEVRGPFVVGGRDGAPGGWFDTGDVASLDEAGRLALHDRHKDLIKSGGEWIISAQLEQHLCTHPSVSAAAVVARPDPKWTERPVAVLVPRQGGQVDETELRAHLAERFPPFWVPDVFICVEHLPLTPVGKVDKRALRARHAAVSHDTTGGAP</sequence>
<protein>
    <submittedName>
        <fullName evidence="5">Long-chain-fatty-acid--CoA ligase</fullName>
    </submittedName>
</protein>
<dbReference type="FunFam" id="3.30.300.30:FF:000008">
    <property type="entry name" value="2,3-dihydroxybenzoate-AMP ligase"/>
    <property type="match status" value="1"/>
</dbReference>
<dbReference type="Pfam" id="PF00501">
    <property type="entry name" value="AMP-binding"/>
    <property type="match status" value="1"/>
</dbReference>
<dbReference type="PANTHER" id="PTHR43767">
    <property type="entry name" value="LONG-CHAIN-FATTY-ACID--COA LIGASE"/>
    <property type="match status" value="1"/>
</dbReference>
<dbReference type="InterPro" id="IPR050237">
    <property type="entry name" value="ATP-dep_AMP-bd_enzyme"/>
</dbReference>
<evidence type="ECO:0000256" key="2">
    <source>
        <dbReference type="ARBA" id="ARBA00022598"/>
    </source>
</evidence>
<evidence type="ECO:0000313" key="6">
    <source>
        <dbReference type="Proteomes" id="UP001165136"/>
    </source>
</evidence>
<keyword evidence="6" id="KW-1185">Reference proteome</keyword>
<reference evidence="5" key="1">
    <citation type="submission" date="2023-03" db="EMBL/GenBank/DDBJ databases">
        <title>Amycolatopsis taiwanensis NBRC 103393.</title>
        <authorList>
            <person name="Ichikawa N."/>
            <person name="Sato H."/>
            <person name="Tonouchi N."/>
        </authorList>
    </citation>
    <scope>NUCLEOTIDE SEQUENCE</scope>
    <source>
        <strain evidence="5">NBRC 103393</strain>
    </source>
</reference>
<dbReference type="InterPro" id="IPR042099">
    <property type="entry name" value="ANL_N_sf"/>
</dbReference>
<feature type="domain" description="AMP-dependent synthetase/ligase" evidence="3">
    <location>
        <begin position="24"/>
        <end position="374"/>
    </location>
</feature>
<keyword evidence="2 5" id="KW-0436">Ligase</keyword>
<name>A0A9W6VGB5_9PSEU</name>
<dbReference type="GO" id="GO:0016877">
    <property type="term" value="F:ligase activity, forming carbon-sulfur bonds"/>
    <property type="evidence" value="ECO:0007669"/>
    <property type="project" value="UniProtKB-ARBA"/>
</dbReference>
<dbReference type="EMBL" id="BSTI01000024">
    <property type="protein sequence ID" value="GLY70598.1"/>
    <property type="molecule type" value="Genomic_DNA"/>
</dbReference>
<dbReference type="Proteomes" id="UP001165136">
    <property type="component" value="Unassembled WGS sequence"/>
</dbReference>
<dbReference type="Pfam" id="PF13193">
    <property type="entry name" value="AMP-binding_C"/>
    <property type="match status" value="1"/>
</dbReference>
<dbReference type="Gene3D" id="3.40.50.12780">
    <property type="entry name" value="N-terminal domain of ligase-like"/>
    <property type="match status" value="1"/>
</dbReference>